<dbReference type="EMBL" id="DAKRPA010000304">
    <property type="protein sequence ID" value="DAZ93611.1"/>
    <property type="molecule type" value="Genomic_DNA"/>
</dbReference>
<dbReference type="PANTHER" id="PTHR23308">
    <property type="entry name" value="NUCLEAR INHIBITOR OF PROTEIN PHOSPHATASE-1"/>
    <property type="match status" value="1"/>
</dbReference>
<feature type="compositionally biased region" description="Basic and acidic residues" evidence="1">
    <location>
        <begin position="27"/>
        <end position="42"/>
    </location>
</feature>
<name>A0AAV2YI55_9STRA</name>
<feature type="region of interest" description="Disordered" evidence="1">
    <location>
        <begin position="254"/>
        <end position="277"/>
    </location>
</feature>
<gene>
    <name evidence="3" type="ORF">N0F65_003661</name>
</gene>
<dbReference type="Proteomes" id="UP001146120">
    <property type="component" value="Unassembled WGS sequence"/>
</dbReference>
<keyword evidence="4" id="KW-1185">Reference proteome</keyword>
<feature type="non-terminal residue" evidence="3">
    <location>
        <position position="1"/>
    </location>
</feature>
<dbReference type="AlphaFoldDB" id="A0AAV2YI55"/>
<feature type="domain" description="FHA" evidence="2">
    <location>
        <begin position="111"/>
        <end position="162"/>
    </location>
</feature>
<feature type="region of interest" description="Disordered" evidence="1">
    <location>
        <begin position="1"/>
        <end position="42"/>
    </location>
</feature>
<dbReference type="Gene3D" id="2.60.200.20">
    <property type="match status" value="1"/>
</dbReference>
<evidence type="ECO:0000313" key="3">
    <source>
        <dbReference type="EMBL" id="DAZ93611.1"/>
    </source>
</evidence>
<evidence type="ECO:0000259" key="2">
    <source>
        <dbReference type="PROSITE" id="PS50006"/>
    </source>
</evidence>
<dbReference type="InterPro" id="IPR008984">
    <property type="entry name" value="SMAD_FHA_dom_sf"/>
</dbReference>
<evidence type="ECO:0000313" key="4">
    <source>
        <dbReference type="Proteomes" id="UP001146120"/>
    </source>
</evidence>
<dbReference type="FunFam" id="2.60.200.20:FF:000019">
    <property type="entry name" value="Nuclear inhibitor of protein phosphatase"/>
    <property type="match status" value="1"/>
</dbReference>
<evidence type="ECO:0000256" key="1">
    <source>
        <dbReference type="SAM" id="MobiDB-lite"/>
    </source>
</evidence>
<proteinExistence type="predicted"/>
<accession>A0AAV2YI55</accession>
<feature type="region of interest" description="Disordered" evidence="1">
    <location>
        <begin position="315"/>
        <end position="358"/>
    </location>
</feature>
<dbReference type="SMART" id="SM00240">
    <property type="entry name" value="FHA"/>
    <property type="match status" value="1"/>
</dbReference>
<protein>
    <recommendedName>
        <fullName evidence="2">FHA domain-containing protein</fullName>
    </recommendedName>
</protein>
<dbReference type="PROSITE" id="PS50006">
    <property type="entry name" value="FHA_DOMAIN"/>
    <property type="match status" value="1"/>
</dbReference>
<dbReference type="InterPro" id="IPR050923">
    <property type="entry name" value="Cell_Proc_Reg/RNA_Proc"/>
</dbReference>
<feature type="compositionally biased region" description="Acidic residues" evidence="1">
    <location>
        <begin position="346"/>
        <end position="358"/>
    </location>
</feature>
<dbReference type="SUPFAM" id="SSF49879">
    <property type="entry name" value="SMAD/FHA domain"/>
    <property type="match status" value="1"/>
</dbReference>
<organism evidence="3 4">
    <name type="scientific">Lagenidium giganteum</name>
    <dbReference type="NCBI Taxonomy" id="4803"/>
    <lineage>
        <taxon>Eukaryota</taxon>
        <taxon>Sar</taxon>
        <taxon>Stramenopiles</taxon>
        <taxon>Oomycota</taxon>
        <taxon>Peronosporomycetes</taxon>
        <taxon>Pythiales</taxon>
        <taxon>Pythiaceae</taxon>
    </lineage>
</organism>
<dbReference type="InterPro" id="IPR000253">
    <property type="entry name" value="FHA_dom"/>
</dbReference>
<reference evidence="3" key="1">
    <citation type="submission" date="2022-11" db="EMBL/GenBank/DDBJ databases">
        <authorList>
            <person name="Morgan W.R."/>
            <person name="Tartar A."/>
        </authorList>
    </citation>
    <scope>NUCLEOTIDE SEQUENCE</scope>
    <source>
        <strain evidence="3">ARSEF 373</strain>
    </source>
</reference>
<reference evidence="3" key="2">
    <citation type="journal article" date="2023" name="Microbiol Resour">
        <title>Decontamination and Annotation of the Draft Genome Sequence of the Oomycete Lagenidium giganteum ARSEF 373.</title>
        <authorList>
            <person name="Morgan W.R."/>
            <person name="Tartar A."/>
        </authorList>
    </citation>
    <scope>NUCLEOTIDE SEQUENCE</scope>
    <source>
        <strain evidence="3">ARSEF 373</strain>
    </source>
</reference>
<comment type="caution">
    <text evidence="3">The sequence shown here is derived from an EMBL/GenBank/DDBJ whole genome shotgun (WGS) entry which is preliminary data.</text>
</comment>
<dbReference type="Pfam" id="PF00498">
    <property type="entry name" value="FHA"/>
    <property type="match status" value="1"/>
</dbReference>
<sequence length="358" mass="39420">TWHRKRRSSHGLPDERAGTTKQRASRGRHDDANHAPQRAPERMESAIQLPKLNLGGLASHPKFLAPIDPPHVPFSSPPWCLPHKPRAISLLDVYKNHELLTTYTVDQKAVYLIGRNAAVCDIVLNHCSISRLHACIIHHRDGAAYLVDLGSCHGTFVDEMPLQALQPTLIVHGSVLKFGASSRSYSFKSFESRDMIQEIVLARIGLDPEEIELQTNTMLNRALSYRLGLSPPAQDEPMNGIVPPPTNELVFREDSADSVSSGPLFQTDEFGRKRSRAQSASTDILFGSASSLESGDGNTFLDASQLSISKRVHFSQQPADVIPPPVSPPADMEGDQDLTLEHNDDGFDGEDLLMDEDT</sequence>